<dbReference type="Proteomes" id="UP000538566">
    <property type="component" value="Unassembled WGS sequence"/>
</dbReference>
<dbReference type="InterPro" id="IPR002347">
    <property type="entry name" value="SDR_fam"/>
</dbReference>
<dbReference type="PRINTS" id="PR00080">
    <property type="entry name" value="SDRFAMILY"/>
</dbReference>
<reference evidence="3 4" key="1">
    <citation type="submission" date="2020-08" db="EMBL/GenBank/DDBJ databases">
        <title>Genomic Encyclopedia of Type Strains, Phase IV (KMG-IV): sequencing the most valuable type-strain genomes for metagenomic binning, comparative biology and taxonomic classification.</title>
        <authorList>
            <person name="Goeker M."/>
        </authorList>
    </citation>
    <scope>NUCLEOTIDE SEQUENCE [LARGE SCALE GENOMIC DNA]</scope>
    <source>
        <strain evidence="3 4">DSM 17507</strain>
    </source>
</reference>
<dbReference type="InterPro" id="IPR036291">
    <property type="entry name" value="NAD(P)-bd_dom_sf"/>
</dbReference>
<dbReference type="PROSITE" id="PS00061">
    <property type="entry name" value="ADH_SHORT"/>
    <property type="match status" value="1"/>
</dbReference>
<organism evidence="3 4">
    <name type="scientific">Novosphingobium taihuense</name>
    <dbReference type="NCBI Taxonomy" id="260085"/>
    <lineage>
        <taxon>Bacteria</taxon>
        <taxon>Pseudomonadati</taxon>
        <taxon>Pseudomonadota</taxon>
        <taxon>Alphaproteobacteria</taxon>
        <taxon>Sphingomonadales</taxon>
        <taxon>Sphingomonadaceae</taxon>
        <taxon>Novosphingobium</taxon>
    </lineage>
</organism>
<protein>
    <submittedName>
        <fullName evidence="3">NAD(P)-dependent dehydrogenase (Short-subunit alcohol dehydrogenase family)</fullName>
    </submittedName>
</protein>
<dbReference type="RefSeq" id="WP_144904908.1">
    <property type="nucleotide sequence ID" value="NZ_JACHOA010000005.1"/>
</dbReference>
<gene>
    <name evidence="3" type="ORF">GGR37_002677</name>
</gene>
<name>A0A7W7EWK4_9SPHN</name>
<dbReference type="CDD" id="cd05233">
    <property type="entry name" value="SDR_c"/>
    <property type="match status" value="1"/>
</dbReference>
<dbReference type="PRINTS" id="PR00081">
    <property type="entry name" value="GDHRDH"/>
</dbReference>
<evidence type="ECO:0000313" key="3">
    <source>
        <dbReference type="EMBL" id="MBB4614390.1"/>
    </source>
</evidence>
<dbReference type="PANTHER" id="PTHR24321">
    <property type="entry name" value="DEHYDROGENASES, SHORT CHAIN"/>
    <property type="match status" value="1"/>
</dbReference>
<proteinExistence type="inferred from homology"/>
<dbReference type="SUPFAM" id="SSF51735">
    <property type="entry name" value="NAD(P)-binding Rossmann-fold domains"/>
    <property type="match status" value="1"/>
</dbReference>
<keyword evidence="4" id="KW-1185">Reference proteome</keyword>
<comment type="similarity">
    <text evidence="1">Belongs to the short-chain dehydrogenases/reductases (SDR) family.</text>
</comment>
<dbReference type="PANTHER" id="PTHR24321:SF8">
    <property type="entry name" value="ESTRADIOL 17-BETA-DEHYDROGENASE 8-RELATED"/>
    <property type="match status" value="1"/>
</dbReference>
<dbReference type="GO" id="GO:0016491">
    <property type="term" value="F:oxidoreductase activity"/>
    <property type="evidence" value="ECO:0007669"/>
    <property type="project" value="UniProtKB-KW"/>
</dbReference>
<sequence>MRFMGKVIAVTGGGSGLGAAIVARLASEGAEVGVIDLDPQAAARVAGQVQGAKAFAADVSDPAAMHRAIADVVSWRGKLDGAVNNAGVGGPFVPSADYPLDWWDRTIAINLSGVFYSMRAELPHLIANGGGAIVNMSSICGFIGQAGTAAYVAAKHGVVGLTKTVALEYGAQGVRCNAVCPTYVRTPLTLAELKDQAIWADLDARHATGHCATPDDVAAMTAFLLSGDARSVTGSAHLVDGGITAS</sequence>
<evidence type="ECO:0000256" key="1">
    <source>
        <dbReference type="ARBA" id="ARBA00006484"/>
    </source>
</evidence>
<accession>A0A7W7EWK4</accession>
<dbReference type="InterPro" id="IPR020904">
    <property type="entry name" value="Sc_DH/Rdtase_CS"/>
</dbReference>
<dbReference type="OrthoDB" id="9792355at2"/>
<dbReference type="Pfam" id="PF13561">
    <property type="entry name" value="adh_short_C2"/>
    <property type="match status" value="1"/>
</dbReference>
<dbReference type="Gene3D" id="3.40.50.720">
    <property type="entry name" value="NAD(P)-binding Rossmann-like Domain"/>
    <property type="match status" value="1"/>
</dbReference>
<dbReference type="EMBL" id="JACHOA010000005">
    <property type="protein sequence ID" value="MBB4614390.1"/>
    <property type="molecule type" value="Genomic_DNA"/>
</dbReference>
<evidence type="ECO:0000256" key="2">
    <source>
        <dbReference type="ARBA" id="ARBA00023002"/>
    </source>
</evidence>
<keyword evidence="2" id="KW-0560">Oxidoreductase</keyword>
<comment type="caution">
    <text evidence="3">The sequence shown here is derived from an EMBL/GenBank/DDBJ whole genome shotgun (WGS) entry which is preliminary data.</text>
</comment>
<evidence type="ECO:0000313" key="4">
    <source>
        <dbReference type="Proteomes" id="UP000538566"/>
    </source>
</evidence>
<dbReference type="AlphaFoldDB" id="A0A7W7EWK4"/>
<dbReference type="FunFam" id="3.40.50.720:FF:000084">
    <property type="entry name" value="Short-chain dehydrogenase reductase"/>
    <property type="match status" value="1"/>
</dbReference>